<dbReference type="InterPro" id="IPR045462">
    <property type="entry name" value="aa-tRNA-synth_I_cd-bd"/>
</dbReference>
<keyword evidence="14" id="KW-1185">Reference proteome</keyword>
<protein>
    <recommendedName>
        <fullName evidence="3">glutamate--tRNA ligase</fullName>
        <ecNumber evidence="3">6.1.1.17</ecNumber>
    </recommendedName>
    <alternativeName>
        <fullName evidence="9">Glutamyl-tRNA synthetase</fullName>
    </alternativeName>
</protein>
<comment type="subcellular location">
    <subcellularLocation>
        <location evidence="1">Mitochondrion</location>
    </subcellularLocation>
</comment>
<dbReference type="Gene3D" id="3.40.50.620">
    <property type="entry name" value="HUPs"/>
    <property type="match status" value="1"/>
</dbReference>
<dbReference type="SUPFAM" id="SSF48163">
    <property type="entry name" value="An anticodon-binding domain of class I aminoacyl-tRNA synthetases"/>
    <property type="match status" value="1"/>
</dbReference>
<dbReference type="GO" id="GO:0005524">
    <property type="term" value="F:ATP binding"/>
    <property type="evidence" value="ECO:0007669"/>
    <property type="project" value="UniProtKB-KW"/>
</dbReference>
<dbReference type="CDD" id="cd00808">
    <property type="entry name" value="GluRS_core"/>
    <property type="match status" value="1"/>
</dbReference>
<dbReference type="AlphaFoldDB" id="A0A9D4TYJ4"/>
<dbReference type="InterPro" id="IPR033910">
    <property type="entry name" value="GluRS_core"/>
</dbReference>
<dbReference type="PANTHER" id="PTHR43311:SF2">
    <property type="entry name" value="GLUTAMATE--TRNA LIGASE, MITOCHONDRIAL-RELATED"/>
    <property type="match status" value="1"/>
</dbReference>
<evidence type="ECO:0000256" key="4">
    <source>
        <dbReference type="ARBA" id="ARBA00022598"/>
    </source>
</evidence>
<accession>A0A9D4TYJ4</accession>
<reference evidence="13" key="1">
    <citation type="journal article" date="2019" name="Plant J.">
        <title>Chlorella vulgaris genome assembly and annotation reveals the molecular basis for metabolic acclimation to high light conditions.</title>
        <authorList>
            <person name="Cecchin M."/>
            <person name="Marcolungo L."/>
            <person name="Rossato M."/>
            <person name="Girolomoni L."/>
            <person name="Cosentino E."/>
            <person name="Cuine S."/>
            <person name="Li-Beisson Y."/>
            <person name="Delledonne M."/>
            <person name="Ballottari M."/>
        </authorList>
    </citation>
    <scope>NUCLEOTIDE SEQUENCE</scope>
    <source>
        <strain evidence="13">211/11P</strain>
    </source>
</reference>
<dbReference type="InterPro" id="IPR000924">
    <property type="entry name" value="Glu/Gln-tRNA-synth"/>
</dbReference>
<evidence type="ECO:0000259" key="12">
    <source>
        <dbReference type="Pfam" id="PF19269"/>
    </source>
</evidence>
<name>A0A9D4TYJ4_CHLVU</name>
<dbReference type="GO" id="GO:0005739">
    <property type="term" value="C:mitochondrion"/>
    <property type="evidence" value="ECO:0007669"/>
    <property type="project" value="UniProtKB-SubCell"/>
</dbReference>
<comment type="similarity">
    <text evidence="2">Belongs to the class-I aminoacyl-tRNA synthetase family. Glutamate--tRNA ligase type 1 subfamily.</text>
</comment>
<dbReference type="InterPro" id="IPR001412">
    <property type="entry name" value="aa-tRNA-synth_I_CS"/>
</dbReference>
<dbReference type="InterPro" id="IPR008925">
    <property type="entry name" value="aa_tRNA-synth_I_cd-bd_sf"/>
</dbReference>
<dbReference type="InterPro" id="IPR014729">
    <property type="entry name" value="Rossmann-like_a/b/a_fold"/>
</dbReference>
<keyword evidence="5 10" id="KW-0547">Nucleotide-binding</keyword>
<dbReference type="GO" id="GO:0008270">
    <property type="term" value="F:zinc ion binding"/>
    <property type="evidence" value="ECO:0007669"/>
    <property type="project" value="InterPro"/>
</dbReference>
<dbReference type="InterPro" id="IPR004527">
    <property type="entry name" value="Glu-tRNA-ligase_bac/mito"/>
</dbReference>
<dbReference type="FunFam" id="3.40.50.620:FF:000045">
    <property type="entry name" value="Glutamate--tRNA ligase, mitochondrial"/>
    <property type="match status" value="1"/>
</dbReference>
<dbReference type="GO" id="GO:0004818">
    <property type="term" value="F:glutamate-tRNA ligase activity"/>
    <property type="evidence" value="ECO:0007669"/>
    <property type="project" value="UniProtKB-EC"/>
</dbReference>
<dbReference type="InterPro" id="IPR020751">
    <property type="entry name" value="aa-tRNA-synth_I_codon-bd_sub2"/>
</dbReference>
<evidence type="ECO:0000313" key="14">
    <source>
        <dbReference type="Proteomes" id="UP001055712"/>
    </source>
</evidence>
<evidence type="ECO:0000256" key="5">
    <source>
        <dbReference type="ARBA" id="ARBA00022741"/>
    </source>
</evidence>
<organism evidence="13 14">
    <name type="scientific">Chlorella vulgaris</name>
    <name type="common">Green alga</name>
    <dbReference type="NCBI Taxonomy" id="3077"/>
    <lineage>
        <taxon>Eukaryota</taxon>
        <taxon>Viridiplantae</taxon>
        <taxon>Chlorophyta</taxon>
        <taxon>core chlorophytes</taxon>
        <taxon>Trebouxiophyceae</taxon>
        <taxon>Chlorellales</taxon>
        <taxon>Chlorellaceae</taxon>
        <taxon>Chlorella clade</taxon>
        <taxon>Chlorella</taxon>
    </lineage>
</organism>
<dbReference type="GO" id="GO:0006424">
    <property type="term" value="P:glutamyl-tRNA aminoacylation"/>
    <property type="evidence" value="ECO:0007669"/>
    <property type="project" value="InterPro"/>
</dbReference>
<dbReference type="InterPro" id="IPR049940">
    <property type="entry name" value="GluQ/Sye"/>
</dbReference>
<dbReference type="EMBL" id="SIDB01000001">
    <property type="protein sequence ID" value="KAI3438090.1"/>
    <property type="molecule type" value="Genomic_DNA"/>
</dbReference>
<dbReference type="PROSITE" id="PS00178">
    <property type="entry name" value="AA_TRNA_LIGASE_I"/>
    <property type="match status" value="1"/>
</dbReference>
<evidence type="ECO:0000256" key="8">
    <source>
        <dbReference type="ARBA" id="ARBA00023146"/>
    </source>
</evidence>
<dbReference type="GO" id="GO:0009791">
    <property type="term" value="P:post-embryonic development"/>
    <property type="evidence" value="ECO:0007669"/>
    <property type="project" value="UniProtKB-ARBA"/>
</dbReference>
<dbReference type="Pfam" id="PF00749">
    <property type="entry name" value="tRNA-synt_1c"/>
    <property type="match status" value="1"/>
</dbReference>
<evidence type="ECO:0000256" key="3">
    <source>
        <dbReference type="ARBA" id="ARBA00012835"/>
    </source>
</evidence>
<evidence type="ECO:0000256" key="10">
    <source>
        <dbReference type="RuleBase" id="RU363037"/>
    </source>
</evidence>
<dbReference type="GO" id="GO:0048608">
    <property type="term" value="P:reproductive structure development"/>
    <property type="evidence" value="ECO:0007669"/>
    <property type="project" value="UniProtKB-ARBA"/>
</dbReference>
<keyword evidence="7 10" id="KW-0648">Protein biosynthesis</keyword>
<evidence type="ECO:0000256" key="9">
    <source>
        <dbReference type="ARBA" id="ARBA00030865"/>
    </source>
</evidence>
<evidence type="ECO:0000256" key="7">
    <source>
        <dbReference type="ARBA" id="ARBA00022917"/>
    </source>
</evidence>
<keyword evidence="4 10" id="KW-0436">Ligase</keyword>
<keyword evidence="8 10" id="KW-0030">Aminoacyl-tRNA synthetase</keyword>
<evidence type="ECO:0000256" key="1">
    <source>
        <dbReference type="ARBA" id="ARBA00004173"/>
    </source>
</evidence>
<dbReference type="PANTHER" id="PTHR43311">
    <property type="entry name" value="GLUTAMATE--TRNA LIGASE"/>
    <property type="match status" value="1"/>
</dbReference>
<dbReference type="InterPro" id="IPR020058">
    <property type="entry name" value="Glu/Gln-tRNA-synth_Ib_cat-dom"/>
</dbReference>
<reference evidence="13" key="2">
    <citation type="submission" date="2020-11" db="EMBL/GenBank/DDBJ databases">
        <authorList>
            <person name="Cecchin M."/>
            <person name="Marcolungo L."/>
            <person name="Rossato M."/>
            <person name="Girolomoni L."/>
            <person name="Cosentino E."/>
            <person name="Cuine S."/>
            <person name="Li-Beisson Y."/>
            <person name="Delledonne M."/>
            <person name="Ballottari M."/>
        </authorList>
    </citation>
    <scope>NUCLEOTIDE SEQUENCE</scope>
    <source>
        <strain evidence="13">211/11P</strain>
        <tissue evidence="13">Whole cell</tissue>
    </source>
</reference>
<gene>
    <name evidence="13" type="ORF">D9Q98_000532</name>
</gene>
<dbReference type="GO" id="GO:0000049">
    <property type="term" value="F:tRNA binding"/>
    <property type="evidence" value="ECO:0007669"/>
    <property type="project" value="InterPro"/>
</dbReference>
<dbReference type="PRINTS" id="PR00987">
    <property type="entry name" value="TRNASYNTHGLU"/>
</dbReference>
<feature type="domain" description="Aminoacyl-tRNA synthetase class I anticodon-binding" evidence="12">
    <location>
        <begin position="424"/>
        <end position="544"/>
    </location>
</feature>
<dbReference type="OrthoDB" id="428822at2759"/>
<keyword evidence="6 10" id="KW-0067">ATP-binding</keyword>
<evidence type="ECO:0000259" key="11">
    <source>
        <dbReference type="Pfam" id="PF00749"/>
    </source>
</evidence>
<dbReference type="SUPFAM" id="SSF52374">
    <property type="entry name" value="Nucleotidylyl transferase"/>
    <property type="match status" value="1"/>
</dbReference>
<dbReference type="NCBIfam" id="TIGR00464">
    <property type="entry name" value="gltX_bact"/>
    <property type="match status" value="1"/>
</dbReference>
<dbReference type="HAMAP" id="MF_00022">
    <property type="entry name" value="Glu_tRNA_synth_type1"/>
    <property type="match status" value="1"/>
</dbReference>
<sequence>MSLACCSKLLLARQPCLVAQLSFRARLASHTGSAAAYSDLSKAAISRRVGRQGAKCRAAAAVETPTAQATDAAGGEVRVRFAPSPTGYLHVGGARTALFNWLYAKNVGGKLILRVEDTDAARSTRESEEAVLTDLKWMGIEWDEGPDIGGPHGPYRQSERKELYKKYVDQLVEAGHAYPCFCTDEELEAMKADAEAKKLPPIYRGKWATASKEEVEAQLAAGTPHCYRFRVPKGQMVRIQDVIRGEVAWNTDTLGDFVLLRSNGLPVYNFCVAIDDASMRISHVIRAEEHLPNTLRQVLIYQALGFPTPIFGHVSLILAPDKSKLSKRHGATSVGEFREEGYLAAAMLNYLSLLGWNDGSEQEIYSVDELQQAFSLDRITKSAAVFDKTKLSWMNGQHLRALPEEEMRAMIGGGWAASGLLARTDSPFVAAALALVQNSLELVTDADRELRALLSYPLAETVAGEGAKAVLADNFQQIAETVLAAYDSGDLAAALGSGEGGFKKWVMSVGKAQGRKGKRLFMPMRVAFTGSMSGPDVGEVLAMLALEDGDVADKDAYVPLPQRMEQLRSWLAANPAPALAPEE</sequence>
<evidence type="ECO:0000256" key="6">
    <source>
        <dbReference type="ARBA" id="ARBA00022840"/>
    </source>
</evidence>
<feature type="domain" description="Glutamyl/glutaminyl-tRNA synthetase class Ib catalytic" evidence="11">
    <location>
        <begin position="76"/>
        <end position="393"/>
    </location>
</feature>
<evidence type="ECO:0000256" key="2">
    <source>
        <dbReference type="ARBA" id="ARBA00007894"/>
    </source>
</evidence>
<proteinExistence type="inferred from homology"/>
<evidence type="ECO:0000313" key="13">
    <source>
        <dbReference type="EMBL" id="KAI3438090.1"/>
    </source>
</evidence>
<dbReference type="EC" id="6.1.1.17" evidence="3"/>
<dbReference type="Pfam" id="PF19269">
    <property type="entry name" value="Anticodon_2"/>
    <property type="match status" value="1"/>
</dbReference>
<dbReference type="Gene3D" id="1.10.10.350">
    <property type="match status" value="1"/>
</dbReference>
<comment type="caution">
    <text evidence="13">The sequence shown here is derived from an EMBL/GenBank/DDBJ whole genome shotgun (WGS) entry which is preliminary data.</text>
</comment>
<dbReference type="Proteomes" id="UP001055712">
    <property type="component" value="Unassembled WGS sequence"/>
</dbReference>